<gene>
    <name evidence="5" type="primary">LOC109907628</name>
</gene>
<keyword evidence="3" id="KW-0378">Hydrolase</keyword>
<evidence type="ECO:0000256" key="1">
    <source>
        <dbReference type="ARBA" id="ARBA00022670"/>
    </source>
</evidence>
<evidence type="ECO:0000256" key="3">
    <source>
        <dbReference type="ARBA" id="ARBA00022801"/>
    </source>
</evidence>
<feature type="signal peptide" evidence="4">
    <location>
        <begin position="1"/>
        <end position="19"/>
    </location>
</feature>
<dbReference type="PANTHER" id="PTHR43270">
    <property type="entry name" value="BETA-ALA-HIS DIPEPTIDASE"/>
    <property type="match status" value="1"/>
</dbReference>
<protein>
    <submittedName>
        <fullName evidence="5">Cytosolic non-specific dipeptidase-like</fullName>
    </submittedName>
</protein>
<accession>A0A8C7CN46</accession>
<dbReference type="InterPro" id="IPR001261">
    <property type="entry name" value="ArgE/DapE_CS"/>
</dbReference>
<dbReference type="Gene3D" id="3.40.630.10">
    <property type="entry name" value="Zn peptidases"/>
    <property type="match status" value="2"/>
</dbReference>
<sequence length="480" mass="53643">MTIWQLPSMLLVVISSVSTHPHHLFEYDELSQYVDSHQEEYVQTLRDWVAVESDSSDVLRRPDCQRMMDMTAEKLQAMGGKVELVDIGVQELPDGKTVALPKVVTAQFGSDPSKQTVCVYGHVDVQPAKLEDGWATEPYNLTDINGNLYGRGASDNKAPVLAWIHTVEAYQALSIDLPVNVKFIIEGMEETGSNGLDAMIVAQKDTFFSDVDYIIISDCGWLSRRPALTYGTRGNCYFFAEVEGPKQDLHSGVYGGTVIEPMTDLIGILDTLISPSGKILIPGIREAVAPLSDEEWKMYQDIEFDIESFKSKIGVSQLMYSNKVIHRGADFFPKSNTYIFFFFLCSFKVFTPPISVSLCLVTDYLNSVFAKRKSPNKLKVTMIIGAKPWLADTKHPLYEAGKAAVKRVFNVEPDLIREGGTIPIAKTFEDVTGKSIIMMPIGGFDDGLHSQNEKMSRYNYIEGTKLFIAYLHEVAHLKKD</sequence>
<evidence type="ECO:0000313" key="5">
    <source>
        <dbReference type="Ensembl" id="ENSOKIP00005008686.1"/>
    </source>
</evidence>
<proteinExistence type="predicted"/>
<dbReference type="CDD" id="cd05676">
    <property type="entry name" value="M20_dipept_like_CNDP"/>
    <property type="match status" value="1"/>
</dbReference>
<dbReference type="AlphaFoldDB" id="A0A8C7CN46"/>
<dbReference type="GO" id="GO:0006508">
    <property type="term" value="P:proteolysis"/>
    <property type="evidence" value="ECO:0007669"/>
    <property type="project" value="UniProtKB-KW"/>
</dbReference>
<evidence type="ECO:0000313" key="6">
    <source>
        <dbReference type="Proteomes" id="UP000694557"/>
    </source>
</evidence>
<reference evidence="5" key="1">
    <citation type="submission" date="2025-08" db="UniProtKB">
        <authorList>
            <consortium name="Ensembl"/>
        </authorList>
    </citation>
    <scope>IDENTIFICATION</scope>
</reference>
<dbReference type="Proteomes" id="UP000694557">
    <property type="component" value="Unassembled WGS sequence"/>
</dbReference>
<keyword evidence="4" id="KW-0732">Signal</keyword>
<dbReference type="InterPro" id="IPR051458">
    <property type="entry name" value="Cyt/Met_Dipeptidase"/>
</dbReference>
<organism evidence="5 6">
    <name type="scientific">Oncorhynchus kisutch</name>
    <name type="common">Coho salmon</name>
    <name type="synonym">Salmo kisutch</name>
    <dbReference type="NCBI Taxonomy" id="8019"/>
    <lineage>
        <taxon>Eukaryota</taxon>
        <taxon>Metazoa</taxon>
        <taxon>Chordata</taxon>
        <taxon>Craniata</taxon>
        <taxon>Vertebrata</taxon>
        <taxon>Euteleostomi</taxon>
        <taxon>Actinopterygii</taxon>
        <taxon>Neopterygii</taxon>
        <taxon>Teleostei</taxon>
        <taxon>Protacanthopterygii</taxon>
        <taxon>Salmoniformes</taxon>
        <taxon>Salmonidae</taxon>
        <taxon>Salmoninae</taxon>
        <taxon>Oncorhynchus</taxon>
    </lineage>
</organism>
<evidence type="ECO:0000256" key="2">
    <source>
        <dbReference type="ARBA" id="ARBA00022723"/>
    </source>
</evidence>
<dbReference type="PROSITE" id="PS00759">
    <property type="entry name" value="ARGE_DAPE_CPG2_2"/>
    <property type="match status" value="1"/>
</dbReference>
<evidence type="ECO:0000256" key="4">
    <source>
        <dbReference type="SAM" id="SignalP"/>
    </source>
</evidence>
<dbReference type="Pfam" id="PF01546">
    <property type="entry name" value="Peptidase_M20"/>
    <property type="match status" value="1"/>
</dbReference>
<keyword evidence="2" id="KW-0479">Metal-binding</keyword>
<dbReference type="InterPro" id="IPR002933">
    <property type="entry name" value="Peptidase_M20"/>
</dbReference>
<dbReference type="GO" id="GO:0016805">
    <property type="term" value="F:dipeptidase activity"/>
    <property type="evidence" value="ECO:0007669"/>
    <property type="project" value="TreeGrafter"/>
</dbReference>
<dbReference type="PANTHER" id="PTHR43270:SF1">
    <property type="entry name" value="BETA-ALA-HIS DIPEPTIDASE"/>
    <property type="match status" value="1"/>
</dbReference>
<dbReference type="GO" id="GO:0046872">
    <property type="term" value="F:metal ion binding"/>
    <property type="evidence" value="ECO:0007669"/>
    <property type="project" value="UniProtKB-KW"/>
</dbReference>
<feature type="chain" id="PRO_5034465567" evidence="4">
    <location>
        <begin position="20"/>
        <end position="480"/>
    </location>
</feature>
<keyword evidence="1" id="KW-0645">Protease</keyword>
<dbReference type="GO" id="GO:0005829">
    <property type="term" value="C:cytosol"/>
    <property type="evidence" value="ECO:0007669"/>
    <property type="project" value="TreeGrafter"/>
</dbReference>
<name>A0A8C7CN46_ONCKI</name>
<reference evidence="5" key="2">
    <citation type="submission" date="2025-09" db="UniProtKB">
        <authorList>
            <consortium name="Ensembl"/>
        </authorList>
    </citation>
    <scope>IDENTIFICATION</scope>
</reference>
<dbReference type="Gene3D" id="3.30.70.360">
    <property type="match status" value="1"/>
</dbReference>
<dbReference type="GeneTree" id="ENSGT00940000165015"/>
<dbReference type="SUPFAM" id="SSF53187">
    <property type="entry name" value="Zn-dependent exopeptidases"/>
    <property type="match status" value="1"/>
</dbReference>
<dbReference type="Ensembl" id="ENSOKIT00005009227.1">
    <property type="protein sequence ID" value="ENSOKIP00005008686.1"/>
    <property type="gene ID" value="ENSOKIG00005003800.1"/>
</dbReference>
<keyword evidence="6" id="KW-1185">Reference proteome</keyword>